<gene>
    <name evidence="3" type="ORF">PPERSA_05987</name>
</gene>
<feature type="compositionally biased region" description="Polar residues" evidence="2">
    <location>
        <begin position="448"/>
        <end position="465"/>
    </location>
</feature>
<keyword evidence="1" id="KW-0175">Coiled coil</keyword>
<evidence type="ECO:0000313" key="4">
    <source>
        <dbReference type="Proteomes" id="UP000054937"/>
    </source>
</evidence>
<protein>
    <submittedName>
        <fullName evidence="3">Uncharacterized protein</fullName>
    </submittedName>
</protein>
<evidence type="ECO:0000313" key="3">
    <source>
        <dbReference type="EMBL" id="KRX09318.1"/>
    </source>
</evidence>
<feature type="compositionally biased region" description="Polar residues" evidence="2">
    <location>
        <begin position="508"/>
        <end position="529"/>
    </location>
</feature>
<dbReference type="AlphaFoldDB" id="A0A0V0R4A4"/>
<organism evidence="3 4">
    <name type="scientific">Pseudocohnilembus persalinus</name>
    <name type="common">Ciliate</name>
    <dbReference type="NCBI Taxonomy" id="266149"/>
    <lineage>
        <taxon>Eukaryota</taxon>
        <taxon>Sar</taxon>
        <taxon>Alveolata</taxon>
        <taxon>Ciliophora</taxon>
        <taxon>Intramacronucleata</taxon>
        <taxon>Oligohymenophorea</taxon>
        <taxon>Scuticociliatia</taxon>
        <taxon>Philasterida</taxon>
        <taxon>Pseudocohnilembidae</taxon>
        <taxon>Pseudocohnilembus</taxon>
    </lineage>
</organism>
<evidence type="ECO:0000256" key="1">
    <source>
        <dbReference type="SAM" id="Coils"/>
    </source>
</evidence>
<dbReference type="InParanoid" id="A0A0V0R4A4"/>
<feature type="region of interest" description="Disordered" evidence="2">
    <location>
        <begin position="490"/>
        <end position="547"/>
    </location>
</feature>
<keyword evidence="4" id="KW-1185">Reference proteome</keyword>
<dbReference type="OMA" id="SHNIIRT"/>
<feature type="compositionally biased region" description="Polar residues" evidence="2">
    <location>
        <begin position="391"/>
        <end position="405"/>
    </location>
</feature>
<sequence>MKPLWEEKLGNKQKIKKRAEDLNIKSMQKINLEIIQGKLHIPDEETMNCEDLIQKYQHWDYNAIVNENIKKQRLQDAQRLRQELENKLKTIDQDIELLNDKRIDKPNNKRKVIDYTKEQDKSHLKFLKQLHKDQKMHELQMQQKMEKIEQQKKMEEQKNRLQLEERQNQLQEEKRRKIEEKLQKLKQEQQARLKQIEESNQKYKDIVHQVGSRLHVKKEQEYKNKMNLTLEEKKKSLAQIRKLNTPKVEEIGEHIKKYEQLRKQKELERKEQSQERNFKFKKPEFESEIYKKIIQQEEQRLKELKEEEERKKEQIEKKKCYAKLILSDHKKNLKVKPSMKNGHSIISNDVNSSNVFAPVKQSKSQEERIRLGLDYMSFNKKRAKKREDQENNTGFTAPQLDQNSENFERNVKIHGDNKFQTRSTSSAALSNGLQYQSFQNQKDEKNSRGTNRSTPSLYKNSKHQNMNIYEIQMKNLEKITKKYHELDKQKNQGDEFINNKKSIKQKKGQNSMQEINDENMNNNYSQMSKSQDKKESSSFLQQQQKRALERKKLRELQEQEIAKNRLKQEKAKEYQNKQLKYKNDVQNTTDKLIEMAKQKEKLIELKKRDPYTRDDIEERDMVANLYMTSIKAKLAMLDEKNNEKYDF</sequence>
<feature type="coiled-coil region" evidence="1">
    <location>
        <begin position="67"/>
        <end position="101"/>
    </location>
</feature>
<accession>A0A0V0R4A4</accession>
<evidence type="ECO:0000256" key="2">
    <source>
        <dbReference type="SAM" id="MobiDB-lite"/>
    </source>
</evidence>
<feature type="coiled-coil region" evidence="1">
    <location>
        <begin position="248"/>
        <end position="324"/>
    </location>
</feature>
<feature type="region of interest" description="Disordered" evidence="2">
    <location>
        <begin position="436"/>
        <end position="465"/>
    </location>
</feature>
<dbReference type="EMBL" id="LDAU01000053">
    <property type="protein sequence ID" value="KRX09318.1"/>
    <property type="molecule type" value="Genomic_DNA"/>
</dbReference>
<name>A0A0V0R4A4_PSEPJ</name>
<dbReference type="Proteomes" id="UP000054937">
    <property type="component" value="Unassembled WGS sequence"/>
</dbReference>
<feature type="coiled-coil region" evidence="1">
    <location>
        <begin position="138"/>
        <end position="206"/>
    </location>
</feature>
<proteinExistence type="predicted"/>
<reference evidence="3 4" key="1">
    <citation type="journal article" date="2015" name="Sci. Rep.">
        <title>Genome of the facultative scuticociliatosis pathogen Pseudocohnilembus persalinus provides insight into its virulence through horizontal gene transfer.</title>
        <authorList>
            <person name="Xiong J."/>
            <person name="Wang G."/>
            <person name="Cheng J."/>
            <person name="Tian M."/>
            <person name="Pan X."/>
            <person name="Warren A."/>
            <person name="Jiang C."/>
            <person name="Yuan D."/>
            <person name="Miao W."/>
        </authorList>
    </citation>
    <scope>NUCLEOTIDE SEQUENCE [LARGE SCALE GENOMIC DNA]</scope>
    <source>
        <strain evidence="3">36N120E</strain>
    </source>
</reference>
<feature type="region of interest" description="Disordered" evidence="2">
    <location>
        <begin position="382"/>
        <end position="405"/>
    </location>
</feature>
<comment type="caution">
    <text evidence="3">The sequence shown here is derived from an EMBL/GenBank/DDBJ whole genome shotgun (WGS) entry which is preliminary data.</text>
</comment>